<dbReference type="OrthoDB" id="9798965at2"/>
<dbReference type="CDD" id="cd00367">
    <property type="entry name" value="PTS-HPr_like"/>
    <property type="match status" value="1"/>
</dbReference>
<dbReference type="InterPro" id="IPR035895">
    <property type="entry name" value="HPr-like_sf"/>
</dbReference>
<keyword evidence="4" id="KW-0598">Phosphotransferase system</keyword>
<sequence>MVCEPEYPGVDQAGWFVWRNEDRIQSLEQGCELCLLILGSTQFVEELTRIGVALAGQTNVVNSLILAESERCFRKQLCSVVRKIHGRASSDDEGVSADPTQEYTADGWLFTTVTLPNKLGLHARASAKLVSLAQQFSCEIRFSRRGQVANGKRIVDVMMLAASRGTSLEICARGDDAEEAIRELTAMIQRGFCEDGICTKVFAKCDCQPGARLFIRGSVAPLSWHRGMVMYPSCPYENEVRWTWDTDEIPAGVEIEFKLLINDEEWEDSNLGPESNHRIKSKSTINVVPRFS</sequence>
<dbReference type="InterPro" id="IPR000032">
    <property type="entry name" value="HPr-like"/>
</dbReference>
<dbReference type="SUPFAM" id="SSF49452">
    <property type="entry name" value="Starch-binding domain-like"/>
    <property type="match status" value="1"/>
</dbReference>
<dbReference type="GO" id="GO:0009401">
    <property type="term" value="P:phosphoenolpyruvate-dependent sugar phosphotransferase system"/>
    <property type="evidence" value="ECO:0007669"/>
    <property type="project" value="UniProtKB-KW"/>
</dbReference>
<organism evidence="6 7">
    <name type="scientific">Candidatus Thiodictyon syntrophicum</name>
    <dbReference type="NCBI Taxonomy" id="1166950"/>
    <lineage>
        <taxon>Bacteria</taxon>
        <taxon>Pseudomonadati</taxon>
        <taxon>Pseudomonadota</taxon>
        <taxon>Gammaproteobacteria</taxon>
        <taxon>Chromatiales</taxon>
        <taxon>Chromatiaceae</taxon>
        <taxon>Thiodictyon</taxon>
    </lineage>
</organism>
<dbReference type="InterPro" id="IPR050399">
    <property type="entry name" value="HPr"/>
</dbReference>
<dbReference type="NCBIfam" id="TIGR01003">
    <property type="entry name" value="PTS_HPr_family"/>
    <property type="match status" value="1"/>
</dbReference>
<dbReference type="Gene3D" id="2.60.40.10">
    <property type="entry name" value="Immunoglobulins"/>
    <property type="match status" value="1"/>
</dbReference>
<dbReference type="GO" id="GO:0030246">
    <property type="term" value="F:carbohydrate binding"/>
    <property type="evidence" value="ECO:0007669"/>
    <property type="project" value="InterPro"/>
</dbReference>
<accession>A0A2K8UH03</accession>
<dbReference type="PANTHER" id="PTHR33705:SF2">
    <property type="entry name" value="PHOSPHOCARRIER PROTEIN NPR"/>
    <property type="match status" value="1"/>
</dbReference>
<dbReference type="InterPro" id="IPR013783">
    <property type="entry name" value="Ig-like_fold"/>
</dbReference>
<dbReference type="PANTHER" id="PTHR33705">
    <property type="entry name" value="PHOSPHOCARRIER PROTEIN HPR"/>
    <property type="match status" value="1"/>
</dbReference>
<dbReference type="InterPro" id="IPR001020">
    <property type="entry name" value="PTS_HPr_His_P_site"/>
</dbReference>
<dbReference type="KEGG" id="tsy:THSYN_18075"/>
<dbReference type="PROSITE" id="PS51350">
    <property type="entry name" value="PTS_HPR_DOM"/>
    <property type="match status" value="1"/>
</dbReference>
<dbReference type="SUPFAM" id="SSF55594">
    <property type="entry name" value="HPr-like"/>
    <property type="match status" value="1"/>
</dbReference>
<keyword evidence="3" id="KW-0963">Cytoplasm</keyword>
<dbReference type="GO" id="GO:0005737">
    <property type="term" value="C:cytoplasm"/>
    <property type="evidence" value="ECO:0007669"/>
    <property type="project" value="UniProtKB-SubCell"/>
</dbReference>
<reference evidence="6 7" key="1">
    <citation type="submission" date="2017-03" db="EMBL/GenBank/DDBJ databases">
        <title>Complete genome sequence of Candidatus 'Thiodictyon syntrophicum' sp. nov. strain Cad16T, a photolithoautotroph purple sulfur bacterium isolated from an alpine meromictic lake.</title>
        <authorList>
            <person name="Luedin S.M."/>
            <person name="Pothier J.F."/>
            <person name="Danza F."/>
            <person name="Storelli N."/>
            <person name="Wittwer M."/>
            <person name="Tonolla M."/>
        </authorList>
    </citation>
    <scope>NUCLEOTIDE SEQUENCE [LARGE SCALE GENOMIC DNA]</scope>
    <source>
        <strain evidence="6 7">Cad16T</strain>
    </source>
</reference>
<name>A0A2K8UH03_9GAMM</name>
<evidence type="ECO:0000313" key="7">
    <source>
        <dbReference type="Proteomes" id="UP000232638"/>
    </source>
</evidence>
<evidence type="ECO:0000256" key="1">
    <source>
        <dbReference type="ARBA" id="ARBA00004496"/>
    </source>
</evidence>
<comment type="similarity">
    <text evidence="2">Belongs to the HPr family.</text>
</comment>
<evidence type="ECO:0000313" key="6">
    <source>
        <dbReference type="EMBL" id="AUB84830.1"/>
    </source>
</evidence>
<gene>
    <name evidence="6" type="ORF">THSYN_18075</name>
</gene>
<dbReference type="InterPro" id="IPR013784">
    <property type="entry name" value="Carb-bd-like_fold"/>
</dbReference>
<dbReference type="EMBL" id="CP020370">
    <property type="protein sequence ID" value="AUB84830.1"/>
    <property type="molecule type" value="Genomic_DNA"/>
</dbReference>
<comment type="subcellular location">
    <subcellularLocation>
        <location evidence="1">Cytoplasm</location>
    </subcellularLocation>
</comment>
<proteinExistence type="inferred from homology"/>
<dbReference type="Gene3D" id="3.30.1340.10">
    <property type="entry name" value="HPr-like"/>
    <property type="match status" value="1"/>
</dbReference>
<dbReference type="PROSITE" id="PS00369">
    <property type="entry name" value="PTS_HPR_HIS"/>
    <property type="match status" value="1"/>
</dbReference>
<keyword evidence="7" id="KW-1185">Reference proteome</keyword>
<evidence type="ECO:0000259" key="5">
    <source>
        <dbReference type="PROSITE" id="PS51350"/>
    </source>
</evidence>
<dbReference type="PRINTS" id="PR00107">
    <property type="entry name" value="PHOSPHOCPHPR"/>
</dbReference>
<evidence type="ECO:0000256" key="2">
    <source>
        <dbReference type="ARBA" id="ARBA00010736"/>
    </source>
</evidence>
<evidence type="ECO:0000256" key="4">
    <source>
        <dbReference type="ARBA" id="ARBA00022683"/>
    </source>
</evidence>
<dbReference type="AlphaFoldDB" id="A0A2K8UH03"/>
<dbReference type="Proteomes" id="UP000232638">
    <property type="component" value="Chromosome"/>
</dbReference>
<dbReference type="Pfam" id="PF00381">
    <property type="entry name" value="PTS-HPr"/>
    <property type="match status" value="1"/>
</dbReference>
<protein>
    <recommendedName>
        <fullName evidence="5">HPr domain-containing protein</fullName>
    </recommendedName>
</protein>
<feature type="domain" description="HPr" evidence="5">
    <location>
        <begin position="108"/>
        <end position="195"/>
    </location>
</feature>
<evidence type="ECO:0000256" key="3">
    <source>
        <dbReference type="ARBA" id="ARBA00022490"/>
    </source>
</evidence>